<gene>
    <name evidence="4" type="ORF">DSTB1V02_LOCUS9727</name>
</gene>
<dbReference type="InterPro" id="IPR001254">
    <property type="entry name" value="Trypsin_dom"/>
</dbReference>
<comment type="similarity">
    <text evidence="2">Belongs to the peptidase S1 family. CLIP subfamily.</text>
</comment>
<dbReference type="GO" id="GO:0006508">
    <property type="term" value="P:proteolysis"/>
    <property type="evidence" value="ECO:0007669"/>
    <property type="project" value="InterPro"/>
</dbReference>
<dbReference type="InterPro" id="IPR043504">
    <property type="entry name" value="Peptidase_S1_PA_chymotrypsin"/>
</dbReference>
<dbReference type="InterPro" id="IPR033116">
    <property type="entry name" value="TRYPSIN_SER"/>
</dbReference>
<name>A0A7R9FPA2_9CRUS</name>
<dbReference type="Pfam" id="PF00089">
    <property type="entry name" value="Trypsin"/>
    <property type="match status" value="1"/>
</dbReference>
<organism evidence="4">
    <name type="scientific">Darwinula stevensoni</name>
    <dbReference type="NCBI Taxonomy" id="69355"/>
    <lineage>
        <taxon>Eukaryota</taxon>
        <taxon>Metazoa</taxon>
        <taxon>Ecdysozoa</taxon>
        <taxon>Arthropoda</taxon>
        <taxon>Crustacea</taxon>
        <taxon>Oligostraca</taxon>
        <taxon>Ostracoda</taxon>
        <taxon>Podocopa</taxon>
        <taxon>Podocopida</taxon>
        <taxon>Darwinulocopina</taxon>
        <taxon>Darwinuloidea</taxon>
        <taxon>Darwinulidae</taxon>
        <taxon>Darwinula</taxon>
    </lineage>
</organism>
<dbReference type="PROSITE" id="PS00135">
    <property type="entry name" value="TRYPSIN_SER"/>
    <property type="match status" value="1"/>
</dbReference>
<dbReference type="InterPro" id="IPR051487">
    <property type="entry name" value="Ser/Thr_Proteases_Immune/Dev"/>
</dbReference>
<dbReference type="PANTHER" id="PTHR24256">
    <property type="entry name" value="TRYPTASE-RELATED"/>
    <property type="match status" value="1"/>
</dbReference>
<dbReference type="PROSITE" id="PS50240">
    <property type="entry name" value="TRYPSIN_DOM"/>
    <property type="match status" value="1"/>
</dbReference>
<dbReference type="AlphaFoldDB" id="A0A7R9FPA2"/>
<sequence>MLRIISSLKLERTIHWWFEQFSKGLWTHTKVDLRGNQIATIDGGILHRILNEFSQGDGFLNLEECGRIGNTIAKPQRLVRGGKAAAPGAWPWQVAIYDAQVEYIICGGALIGKGGSKYIFDPRWSNVPRCLQVIQIFVHDEYTGFESDIALMKLHGSANLTKRVQLICLPSNDDLSDDFLDGSQDEFGGPHRGWVAGWGKDASDEGTDALTEVQLTVTPKRECRNRIRMKTSDHPASITRNTFCAGERNNASSFVNEDAKEYGTVCEGDSGSPMVFPSHSLLKSQWVVEGIVSHIYVKSRQDCSNYEPGQYGVFTRVNK</sequence>
<keyword evidence="5" id="KW-1185">Reference proteome</keyword>
<evidence type="ECO:0000313" key="4">
    <source>
        <dbReference type="EMBL" id="CAD7249941.1"/>
    </source>
</evidence>
<dbReference type="EMBL" id="LR902085">
    <property type="protein sequence ID" value="CAD7249941.1"/>
    <property type="molecule type" value="Genomic_DNA"/>
</dbReference>
<evidence type="ECO:0000256" key="1">
    <source>
        <dbReference type="ARBA" id="ARBA00023157"/>
    </source>
</evidence>
<protein>
    <recommendedName>
        <fullName evidence="3">Peptidase S1 domain-containing protein</fullName>
    </recommendedName>
</protein>
<keyword evidence="1" id="KW-1015">Disulfide bond</keyword>
<evidence type="ECO:0000256" key="2">
    <source>
        <dbReference type="ARBA" id="ARBA00024195"/>
    </source>
</evidence>
<evidence type="ECO:0000313" key="5">
    <source>
        <dbReference type="Proteomes" id="UP000677054"/>
    </source>
</evidence>
<dbReference type="CDD" id="cd00190">
    <property type="entry name" value="Tryp_SPc"/>
    <property type="match status" value="1"/>
</dbReference>
<accession>A0A7R9FPA2</accession>
<dbReference type="SMART" id="SM00020">
    <property type="entry name" value="Tryp_SPc"/>
    <property type="match status" value="1"/>
</dbReference>
<proteinExistence type="inferred from homology"/>
<dbReference type="SUPFAM" id="SSF50494">
    <property type="entry name" value="Trypsin-like serine proteases"/>
    <property type="match status" value="1"/>
</dbReference>
<reference evidence="4" key="1">
    <citation type="submission" date="2020-11" db="EMBL/GenBank/DDBJ databases">
        <authorList>
            <person name="Tran Van P."/>
        </authorList>
    </citation>
    <scope>NUCLEOTIDE SEQUENCE</scope>
</reference>
<dbReference type="OrthoDB" id="6147874at2759"/>
<feature type="domain" description="Peptidase S1" evidence="3">
    <location>
        <begin position="79"/>
        <end position="319"/>
    </location>
</feature>
<evidence type="ECO:0000259" key="3">
    <source>
        <dbReference type="PROSITE" id="PS50240"/>
    </source>
</evidence>
<dbReference type="Gene3D" id="2.40.10.10">
    <property type="entry name" value="Trypsin-like serine proteases"/>
    <property type="match status" value="3"/>
</dbReference>
<dbReference type="InterPro" id="IPR009003">
    <property type="entry name" value="Peptidase_S1_PA"/>
</dbReference>
<dbReference type="EMBL" id="CAJPEV010002568">
    <property type="protein sequence ID" value="CAG0897343.1"/>
    <property type="molecule type" value="Genomic_DNA"/>
</dbReference>
<dbReference type="Proteomes" id="UP000677054">
    <property type="component" value="Unassembled WGS sequence"/>
</dbReference>
<dbReference type="GO" id="GO:0004252">
    <property type="term" value="F:serine-type endopeptidase activity"/>
    <property type="evidence" value="ECO:0007669"/>
    <property type="project" value="InterPro"/>
</dbReference>